<sequence length="284" mass="30704">MPGGSSSPLSSPPESVIEVATGSPAADTQGAPDLGGLQEANAEATASDIGRDRDGSRQSSAEKRKRTISLSGPAKKLRRPLAAIRKSAKEKKWEAPFVYTNEKSPLARADLRAILLLPGAWDVLTQEEKQSVLAKFPDETHILDAGTPNARPNTASLRNDDNFRHDCAAYCENIKLGRHDEEWLRQAWTAHEKHKRGDHDAFLRMKFETDWNVELPQDNEPGHGESVHSPEGDPTNSKPGVSESPVPEPNGAQPSNLPSQGTNNLPNGSEAQQVGNHAIATQSP</sequence>
<feature type="compositionally biased region" description="Basic and acidic residues" evidence="1">
    <location>
        <begin position="49"/>
        <end position="62"/>
    </location>
</feature>
<dbReference type="EMBL" id="CP003009">
    <property type="protein sequence ID" value="AEO62838.1"/>
    <property type="molecule type" value="Genomic_DNA"/>
</dbReference>
<dbReference type="InterPro" id="IPR028020">
    <property type="entry name" value="ASX_DEUBAD_dom"/>
</dbReference>
<dbReference type="AlphaFoldDB" id="G2QU86"/>
<dbReference type="Proteomes" id="UP000008181">
    <property type="component" value="Chromosome 1"/>
</dbReference>
<dbReference type="KEGG" id="ttt:THITE_2107538"/>
<dbReference type="OrthoDB" id="2289918at2759"/>
<dbReference type="eggNOG" id="ENOG502SP7R">
    <property type="taxonomic scope" value="Eukaryota"/>
</dbReference>
<keyword evidence="4" id="KW-1185">Reference proteome</keyword>
<dbReference type="Pfam" id="PF13919">
    <property type="entry name" value="ASXH"/>
    <property type="match status" value="1"/>
</dbReference>
<dbReference type="GeneID" id="11523801"/>
<dbReference type="STRING" id="578455.G2QU86"/>
<feature type="compositionally biased region" description="Basic and acidic residues" evidence="1">
    <location>
        <begin position="220"/>
        <end position="231"/>
    </location>
</feature>
<dbReference type="RefSeq" id="XP_003649174.1">
    <property type="nucleotide sequence ID" value="XM_003649126.1"/>
</dbReference>
<accession>G2QU86</accession>
<name>G2QU86_THETT</name>
<reference evidence="3 4" key="1">
    <citation type="journal article" date="2011" name="Nat. Biotechnol.">
        <title>Comparative genomic analysis of the thermophilic biomass-degrading fungi Myceliophthora thermophila and Thielavia terrestris.</title>
        <authorList>
            <person name="Berka R.M."/>
            <person name="Grigoriev I.V."/>
            <person name="Otillar R."/>
            <person name="Salamov A."/>
            <person name="Grimwood J."/>
            <person name="Reid I."/>
            <person name="Ishmael N."/>
            <person name="John T."/>
            <person name="Darmond C."/>
            <person name="Moisan M.-C."/>
            <person name="Henrissat B."/>
            <person name="Coutinho P.M."/>
            <person name="Lombard V."/>
            <person name="Natvig D.O."/>
            <person name="Lindquist E."/>
            <person name="Schmutz J."/>
            <person name="Lucas S."/>
            <person name="Harris P."/>
            <person name="Powlowski J."/>
            <person name="Bellemare A."/>
            <person name="Taylor D."/>
            <person name="Butler G."/>
            <person name="de Vries R.P."/>
            <person name="Allijn I.E."/>
            <person name="van den Brink J."/>
            <person name="Ushinsky S."/>
            <person name="Storms R."/>
            <person name="Powell A.J."/>
            <person name="Paulsen I.T."/>
            <person name="Elbourne L.D.H."/>
            <person name="Baker S.E."/>
            <person name="Magnuson J."/>
            <person name="LaBoissiere S."/>
            <person name="Clutterbuck A.J."/>
            <person name="Martinez D."/>
            <person name="Wogulis M."/>
            <person name="de Leon A.L."/>
            <person name="Rey M.W."/>
            <person name="Tsang A."/>
        </authorList>
    </citation>
    <scope>NUCLEOTIDE SEQUENCE [LARGE SCALE GENOMIC DNA]</scope>
    <source>
        <strain evidence="4">ATCC 38088 / NRRL 8126</strain>
    </source>
</reference>
<feature type="domain" description="ASX DEUBAD" evidence="2">
    <location>
        <begin position="85"/>
        <end position="212"/>
    </location>
</feature>
<organism evidence="3 4">
    <name type="scientific">Thermothielavioides terrestris (strain ATCC 38088 / NRRL 8126)</name>
    <name type="common">Thielavia terrestris</name>
    <dbReference type="NCBI Taxonomy" id="578455"/>
    <lineage>
        <taxon>Eukaryota</taxon>
        <taxon>Fungi</taxon>
        <taxon>Dikarya</taxon>
        <taxon>Ascomycota</taxon>
        <taxon>Pezizomycotina</taxon>
        <taxon>Sordariomycetes</taxon>
        <taxon>Sordariomycetidae</taxon>
        <taxon>Sordariales</taxon>
        <taxon>Chaetomiaceae</taxon>
        <taxon>Thermothielavioides</taxon>
        <taxon>Thermothielavioides terrestris</taxon>
    </lineage>
</organism>
<dbReference type="HOGENOM" id="CLU_068524_0_0_1"/>
<protein>
    <recommendedName>
        <fullName evidence="2">ASX DEUBAD domain-containing protein</fullName>
    </recommendedName>
</protein>
<proteinExistence type="predicted"/>
<feature type="region of interest" description="Disordered" evidence="1">
    <location>
        <begin position="1"/>
        <end position="81"/>
    </location>
</feature>
<gene>
    <name evidence="3" type="ORF">THITE_2107538</name>
</gene>
<evidence type="ECO:0000313" key="3">
    <source>
        <dbReference type="EMBL" id="AEO62838.1"/>
    </source>
</evidence>
<feature type="compositionally biased region" description="Polar residues" evidence="1">
    <location>
        <begin position="252"/>
        <end position="284"/>
    </location>
</feature>
<feature type="compositionally biased region" description="Low complexity" evidence="1">
    <location>
        <begin position="1"/>
        <end position="15"/>
    </location>
</feature>
<evidence type="ECO:0000256" key="1">
    <source>
        <dbReference type="SAM" id="MobiDB-lite"/>
    </source>
</evidence>
<evidence type="ECO:0000259" key="2">
    <source>
        <dbReference type="Pfam" id="PF13919"/>
    </source>
</evidence>
<feature type="region of interest" description="Disordered" evidence="1">
    <location>
        <begin position="214"/>
        <end position="284"/>
    </location>
</feature>
<evidence type="ECO:0000313" key="4">
    <source>
        <dbReference type="Proteomes" id="UP000008181"/>
    </source>
</evidence>